<keyword evidence="2" id="KW-1133">Transmembrane helix</keyword>
<dbReference type="Proteomes" id="UP000039865">
    <property type="component" value="Unassembled WGS sequence"/>
</dbReference>
<sequence length="155" mass="17973">MNDAYQASRNEFDPMYYLIGFGIFVLLYLVINKDKKKPAKEPELDPRKNLMSKEELRQFDGNGPTKQIYIACNELIFDVTGSDFYEPGGDYAKFAGRDLTMAAANYSTDDKYLDMDYSPEMLLPVNQEQNIQGFFINFCQKYRIVGKLVINRKEQ</sequence>
<evidence type="ECO:0000256" key="2">
    <source>
        <dbReference type="SAM" id="Phobius"/>
    </source>
</evidence>
<dbReference type="InParanoid" id="A0A078B5F2"/>
<dbReference type="InterPro" id="IPR001199">
    <property type="entry name" value="Cyt_B5-like_heme/steroid-bd"/>
</dbReference>
<dbReference type="OMA" id="YENIGHL"/>
<protein>
    <submittedName>
        <fullName evidence="4">Steroid membrane receptor 25</fullName>
    </submittedName>
</protein>
<gene>
    <name evidence="4" type="primary">Contig1833.g1986</name>
    <name evidence="4" type="ORF">STYLEM_17644</name>
</gene>
<dbReference type="EMBL" id="CCKQ01016657">
    <property type="protein sequence ID" value="CDW88522.1"/>
    <property type="molecule type" value="Genomic_DNA"/>
</dbReference>
<proteinExistence type="inferred from homology"/>
<dbReference type="PANTHER" id="PTHR10281:SF76">
    <property type="entry name" value="CALCUTTA CUP-RELATED"/>
    <property type="match status" value="1"/>
</dbReference>
<name>A0A078B5F2_STYLE</name>
<keyword evidence="5" id="KW-1185">Reference proteome</keyword>
<evidence type="ECO:0000256" key="1">
    <source>
        <dbReference type="ARBA" id="ARBA00038357"/>
    </source>
</evidence>
<accession>A0A078B5F2</accession>
<feature type="transmembrane region" description="Helical" evidence="2">
    <location>
        <begin position="15"/>
        <end position="31"/>
    </location>
</feature>
<dbReference type="GO" id="GO:0012505">
    <property type="term" value="C:endomembrane system"/>
    <property type="evidence" value="ECO:0007669"/>
    <property type="project" value="TreeGrafter"/>
</dbReference>
<evidence type="ECO:0000313" key="4">
    <source>
        <dbReference type="EMBL" id="CDW88522.1"/>
    </source>
</evidence>
<dbReference type="SUPFAM" id="SSF55856">
    <property type="entry name" value="Cytochrome b5-like heme/steroid binding domain"/>
    <property type="match status" value="1"/>
</dbReference>
<comment type="similarity">
    <text evidence="1">Belongs to the cytochrome b5 family. MAPR subfamily.</text>
</comment>
<dbReference type="GO" id="GO:0016020">
    <property type="term" value="C:membrane"/>
    <property type="evidence" value="ECO:0007669"/>
    <property type="project" value="TreeGrafter"/>
</dbReference>
<dbReference type="InterPro" id="IPR050577">
    <property type="entry name" value="MAPR/NEUFC/NENF-like"/>
</dbReference>
<organism evidence="4 5">
    <name type="scientific">Stylonychia lemnae</name>
    <name type="common">Ciliate</name>
    <dbReference type="NCBI Taxonomy" id="5949"/>
    <lineage>
        <taxon>Eukaryota</taxon>
        <taxon>Sar</taxon>
        <taxon>Alveolata</taxon>
        <taxon>Ciliophora</taxon>
        <taxon>Intramacronucleata</taxon>
        <taxon>Spirotrichea</taxon>
        <taxon>Stichotrichia</taxon>
        <taxon>Sporadotrichida</taxon>
        <taxon>Oxytrichidae</taxon>
        <taxon>Stylonychinae</taxon>
        <taxon>Stylonychia</taxon>
    </lineage>
</organism>
<dbReference type="OrthoDB" id="308934at2759"/>
<feature type="domain" description="Cytochrome b5 heme-binding" evidence="3">
    <location>
        <begin position="52"/>
        <end position="114"/>
    </location>
</feature>
<evidence type="ECO:0000259" key="3">
    <source>
        <dbReference type="Pfam" id="PF00173"/>
    </source>
</evidence>
<dbReference type="AlphaFoldDB" id="A0A078B5F2"/>
<keyword evidence="2" id="KW-0812">Transmembrane</keyword>
<keyword evidence="2" id="KW-0472">Membrane</keyword>
<dbReference type="PANTHER" id="PTHR10281">
    <property type="entry name" value="MEMBRANE-ASSOCIATED PROGESTERONE RECEPTOR COMPONENT-RELATED"/>
    <property type="match status" value="1"/>
</dbReference>
<dbReference type="Pfam" id="PF00173">
    <property type="entry name" value="Cyt-b5"/>
    <property type="match status" value="1"/>
</dbReference>
<dbReference type="InterPro" id="IPR036400">
    <property type="entry name" value="Cyt_B5-like_heme/steroid_sf"/>
</dbReference>
<reference evidence="4 5" key="1">
    <citation type="submission" date="2014-06" db="EMBL/GenBank/DDBJ databases">
        <authorList>
            <person name="Swart Estienne"/>
        </authorList>
    </citation>
    <scope>NUCLEOTIDE SEQUENCE [LARGE SCALE GENOMIC DNA]</scope>
    <source>
        <strain evidence="4 5">130c</strain>
    </source>
</reference>
<dbReference type="Gene3D" id="3.10.120.10">
    <property type="entry name" value="Cytochrome b5-like heme/steroid binding domain"/>
    <property type="match status" value="1"/>
</dbReference>
<evidence type="ECO:0000313" key="5">
    <source>
        <dbReference type="Proteomes" id="UP000039865"/>
    </source>
</evidence>
<keyword evidence="4" id="KW-0675">Receptor</keyword>